<keyword evidence="1" id="KW-0812">Transmembrane</keyword>
<comment type="caution">
    <text evidence="2">The sequence shown here is derived from an EMBL/GenBank/DDBJ whole genome shotgun (WGS) entry which is preliminary data.</text>
</comment>
<evidence type="ECO:0000313" key="3">
    <source>
        <dbReference type="Proteomes" id="UP000523079"/>
    </source>
</evidence>
<organism evidence="2 3">
    <name type="scientific">Microlunatus kandeliicorticis</name>
    <dbReference type="NCBI Taxonomy" id="1759536"/>
    <lineage>
        <taxon>Bacteria</taxon>
        <taxon>Bacillati</taxon>
        <taxon>Actinomycetota</taxon>
        <taxon>Actinomycetes</taxon>
        <taxon>Propionibacteriales</taxon>
        <taxon>Propionibacteriaceae</taxon>
        <taxon>Microlunatus</taxon>
    </lineage>
</organism>
<dbReference type="Proteomes" id="UP000523079">
    <property type="component" value="Unassembled WGS sequence"/>
</dbReference>
<proteinExistence type="predicted"/>
<dbReference type="RefSeq" id="WP_182561271.1">
    <property type="nucleotide sequence ID" value="NZ_JACGWT010000005.1"/>
</dbReference>
<keyword evidence="1" id="KW-0472">Membrane</keyword>
<feature type="transmembrane region" description="Helical" evidence="1">
    <location>
        <begin position="105"/>
        <end position="126"/>
    </location>
</feature>
<evidence type="ECO:0000313" key="2">
    <source>
        <dbReference type="EMBL" id="MBA8795683.1"/>
    </source>
</evidence>
<keyword evidence="1" id="KW-1133">Transmembrane helix</keyword>
<keyword evidence="3" id="KW-1185">Reference proteome</keyword>
<dbReference type="EMBL" id="JACGWT010000005">
    <property type="protein sequence ID" value="MBA8795683.1"/>
    <property type="molecule type" value="Genomic_DNA"/>
</dbReference>
<name>A0A7W3IUU0_9ACTN</name>
<evidence type="ECO:0000256" key="1">
    <source>
        <dbReference type="SAM" id="Phobius"/>
    </source>
</evidence>
<feature type="transmembrane region" description="Helical" evidence="1">
    <location>
        <begin position="12"/>
        <end position="31"/>
    </location>
</feature>
<dbReference type="AlphaFoldDB" id="A0A7W3IUU0"/>
<accession>A0A7W3IUU0</accession>
<gene>
    <name evidence="2" type="ORF">FHX74_003319</name>
</gene>
<sequence>MSLYAHRSWRLAGQVTADVLVVVWVVVWWLLGRAADTAVRGVADPARRTASSAGALAADLRAAADRLGAVPGVGDTLRTPFDQATGSLGAIVAAAQQQVQAVERLATWGGALVFVIPVSVVLAFWLPARVRFVRRSRAAQRFVDARADLDLFALRAMTNQPMHVLARISDDPVGAWRRGDRAVIDALAESELRRVGLRPPDRTALAPTPPGPPE</sequence>
<protein>
    <submittedName>
        <fullName evidence="2">Uncharacterized protein</fullName>
    </submittedName>
</protein>
<reference evidence="2 3" key="1">
    <citation type="submission" date="2020-07" db="EMBL/GenBank/DDBJ databases">
        <title>Sequencing the genomes of 1000 actinobacteria strains.</title>
        <authorList>
            <person name="Klenk H.-P."/>
        </authorList>
    </citation>
    <scope>NUCLEOTIDE SEQUENCE [LARGE SCALE GENOMIC DNA]</scope>
    <source>
        <strain evidence="2 3">DSM 100723</strain>
    </source>
</reference>